<sequence length="497" mass="55910">MGTQPTPATPSSGGSIHEPRWLLLEHDVQHKYEKGSEGRFSKFLPSTAAADPNTEATCLNTAGHVIRVFLCREAPPASSRLCFTSTPNHDESGGGPRVTIVAVHAHSVLIQMSYKKYARGDEHGLDHFVYSSGSGGGAAAAPSLSLLPIHWFEWFPYRRRLKQENRLDDANTGLLCRGERDLVVAELTDIDVEKEPKEAQLLVFRSGEWADKRVVIVHDEGKADELYDWKSDMVVPFGDRQLCWVDLYRGVMFCDMYENLTLRYVRLPVEVPADEFDEEYEYDEYDEYEECEYKTKNPRVCPMTDRTVSVCVTDGGDTLKFVDIIPRCSCGGSCVTTSCKNSTSTAFVINTWTLRMSDMTWVMDDIVDATELWSLNAYAGLPHKKPTYPVVSIDDSHIICFLVCIDDESSCPDIFWKIMLDTRSKRLLSVIRYEQSTQQRRQPCWLPLPGNTYLPSKIFDHLISDVTCSNDSTKPEVITDNIPATTVIASTSSRSGC</sequence>
<dbReference type="Gramene" id="LPERR11G03970.1">
    <property type="protein sequence ID" value="LPERR11G03970.1"/>
    <property type="gene ID" value="LPERR11G03970"/>
</dbReference>
<dbReference type="eggNOG" id="ENOG502R7NY">
    <property type="taxonomic scope" value="Eukaryota"/>
</dbReference>
<keyword evidence="3" id="KW-1185">Reference proteome</keyword>
<dbReference type="AlphaFoldDB" id="A0A0D9XPK3"/>
<evidence type="ECO:0000259" key="1">
    <source>
        <dbReference type="Pfam" id="PF07762"/>
    </source>
</evidence>
<protein>
    <recommendedName>
        <fullName evidence="1">DUF1618 domain-containing protein</fullName>
    </recommendedName>
</protein>
<dbReference type="EnsemblPlants" id="LPERR11G03970.1">
    <property type="protein sequence ID" value="LPERR11G03970.1"/>
    <property type="gene ID" value="LPERR11G03970"/>
</dbReference>
<name>A0A0D9XPK3_9ORYZ</name>
<reference evidence="3" key="2">
    <citation type="submission" date="2013-12" db="EMBL/GenBank/DDBJ databases">
        <authorList>
            <person name="Yu Y."/>
            <person name="Lee S."/>
            <person name="de Baynast K."/>
            <person name="Wissotski M."/>
            <person name="Liu L."/>
            <person name="Talag J."/>
            <person name="Goicoechea J."/>
            <person name="Angelova A."/>
            <person name="Jetty R."/>
            <person name="Kudrna D."/>
            <person name="Golser W."/>
            <person name="Rivera L."/>
            <person name="Zhang J."/>
            <person name="Wing R."/>
        </authorList>
    </citation>
    <scope>NUCLEOTIDE SEQUENCE</scope>
</reference>
<dbReference type="Proteomes" id="UP000032180">
    <property type="component" value="Chromosome 11"/>
</dbReference>
<dbReference type="HOGENOM" id="CLU_019112_4_0_1"/>
<dbReference type="PANTHER" id="PTHR33074">
    <property type="entry name" value="EXPRESSED PROTEIN-RELATED"/>
    <property type="match status" value="1"/>
</dbReference>
<dbReference type="InterPro" id="IPR011676">
    <property type="entry name" value="DUF1618"/>
</dbReference>
<reference evidence="2 3" key="1">
    <citation type="submission" date="2012-08" db="EMBL/GenBank/DDBJ databases">
        <title>Oryza genome evolution.</title>
        <authorList>
            <person name="Wing R.A."/>
        </authorList>
    </citation>
    <scope>NUCLEOTIDE SEQUENCE</scope>
</reference>
<dbReference type="PANTHER" id="PTHR33074:SF76">
    <property type="entry name" value="OS11G0569701 PROTEIN"/>
    <property type="match status" value="1"/>
</dbReference>
<evidence type="ECO:0000313" key="3">
    <source>
        <dbReference type="Proteomes" id="UP000032180"/>
    </source>
</evidence>
<reference evidence="2" key="3">
    <citation type="submission" date="2015-04" db="UniProtKB">
        <authorList>
            <consortium name="EnsemblPlants"/>
        </authorList>
    </citation>
    <scope>IDENTIFICATION</scope>
</reference>
<evidence type="ECO:0000313" key="2">
    <source>
        <dbReference type="EnsemblPlants" id="LPERR11G03970.1"/>
    </source>
</evidence>
<proteinExistence type="predicted"/>
<feature type="domain" description="DUF1618" evidence="1">
    <location>
        <begin position="244"/>
        <end position="400"/>
    </location>
</feature>
<dbReference type="Pfam" id="PF07762">
    <property type="entry name" value="DUF1618"/>
    <property type="match status" value="1"/>
</dbReference>
<accession>A0A0D9XPK3</accession>
<organism evidence="2 3">
    <name type="scientific">Leersia perrieri</name>
    <dbReference type="NCBI Taxonomy" id="77586"/>
    <lineage>
        <taxon>Eukaryota</taxon>
        <taxon>Viridiplantae</taxon>
        <taxon>Streptophyta</taxon>
        <taxon>Embryophyta</taxon>
        <taxon>Tracheophyta</taxon>
        <taxon>Spermatophyta</taxon>
        <taxon>Magnoliopsida</taxon>
        <taxon>Liliopsida</taxon>
        <taxon>Poales</taxon>
        <taxon>Poaceae</taxon>
        <taxon>BOP clade</taxon>
        <taxon>Oryzoideae</taxon>
        <taxon>Oryzeae</taxon>
        <taxon>Oryzinae</taxon>
        <taxon>Leersia</taxon>
    </lineage>
</organism>